<dbReference type="OrthoDB" id="3094529at2759"/>
<reference evidence="3" key="1">
    <citation type="journal article" date="2014" name="Proc. Natl. Acad. Sci. U.S.A.">
        <title>Extensive sampling of basidiomycete genomes demonstrates inadequacy of the white-rot/brown-rot paradigm for wood decay fungi.</title>
        <authorList>
            <person name="Riley R."/>
            <person name="Salamov A.A."/>
            <person name="Brown D.W."/>
            <person name="Nagy L.G."/>
            <person name="Floudas D."/>
            <person name="Held B.W."/>
            <person name="Levasseur A."/>
            <person name="Lombard V."/>
            <person name="Morin E."/>
            <person name="Otillar R."/>
            <person name="Lindquist E.A."/>
            <person name="Sun H."/>
            <person name="LaButti K.M."/>
            <person name="Schmutz J."/>
            <person name="Jabbour D."/>
            <person name="Luo H."/>
            <person name="Baker S.E."/>
            <person name="Pisabarro A.G."/>
            <person name="Walton J.D."/>
            <person name="Blanchette R.A."/>
            <person name="Henrissat B."/>
            <person name="Martin F."/>
            <person name="Cullen D."/>
            <person name="Hibbett D.S."/>
            <person name="Grigoriev I.V."/>
        </authorList>
    </citation>
    <scope>NUCLEOTIDE SEQUENCE [LARGE SCALE GENOMIC DNA]</scope>
    <source>
        <strain evidence="3">CBS 339.88</strain>
    </source>
</reference>
<sequence>MSDIQMTSDKSAVKAAKAPKVPTASKHVRRLNPKTGRMSKLKVCGFAFSREDIDTWALENNVLQKQHAFNRRFYAFEMIVRKLPDSMRWAIVKPHGEEGGLKCIVIGSNESRQDLINAYTPGRVTLVHNALGKDAGQPKWYYLREDIHDL</sequence>
<evidence type="ECO:0000313" key="2">
    <source>
        <dbReference type="EMBL" id="KDR71637.1"/>
    </source>
</evidence>
<feature type="region of interest" description="Disordered" evidence="1">
    <location>
        <begin position="1"/>
        <end position="29"/>
    </location>
</feature>
<dbReference type="HOGENOM" id="CLU_1669505_0_0_1"/>
<evidence type="ECO:0000256" key="1">
    <source>
        <dbReference type="SAM" id="MobiDB-lite"/>
    </source>
</evidence>
<evidence type="ECO:0000313" key="3">
    <source>
        <dbReference type="Proteomes" id="UP000027222"/>
    </source>
</evidence>
<feature type="compositionally biased region" description="Low complexity" evidence="1">
    <location>
        <begin position="13"/>
        <end position="25"/>
    </location>
</feature>
<organism evidence="2 3">
    <name type="scientific">Galerina marginata (strain CBS 339.88)</name>
    <dbReference type="NCBI Taxonomy" id="685588"/>
    <lineage>
        <taxon>Eukaryota</taxon>
        <taxon>Fungi</taxon>
        <taxon>Dikarya</taxon>
        <taxon>Basidiomycota</taxon>
        <taxon>Agaricomycotina</taxon>
        <taxon>Agaricomycetes</taxon>
        <taxon>Agaricomycetidae</taxon>
        <taxon>Agaricales</taxon>
        <taxon>Agaricineae</taxon>
        <taxon>Strophariaceae</taxon>
        <taxon>Galerina</taxon>
    </lineage>
</organism>
<accession>A0A067SNL6</accession>
<dbReference type="Proteomes" id="UP000027222">
    <property type="component" value="Unassembled WGS sequence"/>
</dbReference>
<proteinExistence type="predicted"/>
<keyword evidence="3" id="KW-1185">Reference proteome</keyword>
<dbReference type="EMBL" id="KL142392">
    <property type="protein sequence ID" value="KDR71637.1"/>
    <property type="molecule type" value="Genomic_DNA"/>
</dbReference>
<protein>
    <submittedName>
        <fullName evidence="2">Uncharacterized protein</fullName>
    </submittedName>
</protein>
<name>A0A067SNL6_GALM3</name>
<dbReference type="AlphaFoldDB" id="A0A067SNL6"/>
<gene>
    <name evidence="2" type="ORF">GALMADRAFT_254019</name>
</gene>